<comment type="caution">
    <text evidence="4">The sequence shown here is derived from an EMBL/GenBank/DDBJ whole genome shotgun (WGS) entry which is preliminary data.</text>
</comment>
<reference evidence="4" key="1">
    <citation type="submission" date="2021-02" db="EMBL/GenBank/DDBJ databases">
        <authorList>
            <person name="Nowell W R."/>
        </authorList>
    </citation>
    <scope>NUCLEOTIDE SEQUENCE</scope>
</reference>
<dbReference type="AlphaFoldDB" id="A0A8S2WTA7"/>
<evidence type="ECO:0000313" key="4">
    <source>
        <dbReference type="EMBL" id="CAF4458898.1"/>
    </source>
</evidence>
<proteinExistence type="inferred from homology"/>
<dbReference type="PROSITE" id="PS51716">
    <property type="entry name" value="G_IRG"/>
    <property type="match status" value="1"/>
</dbReference>
<accession>A0A8S2WTA7</accession>
<protein>
    <recommendedName>
        <fullName evidence="3">IRG-type G domain-containing protein</fullName>
    </recommendedName>
</protein>
<dbReference type="OrthoDB" id="422720at2759"/>
<dbReference type="EMBL" id="CAJOBC010099162">
    <property type="protein sequence ID" value="CAF4458898.1"/>
    <property type="molecule type" value="Genomic_DNA"/>
</dbReference>
<feature type="domain" description="IRG-type G" evidence="3">
    <location>
        <begin position="124"/>
        <end position="230"/>
    </location>
</feature>
<evidence type="ECO:0000256" key="2">
    <source>
        <dbReference type="SAM" id="Phobius"/>
    </source>
</evidence>
<keyword evidence="2" id="KW-0812">Transmembrane</keyword>
<dbReference type="PANTHER" id="PTHR14143">
    <property type="entry name" value="INTERFERON-INDUCIBLE GTPASE FAMILY MEMBER"/>
    <property type="match status" value="1"/>
</dbReference>
<organism evidence="4 5">
    <name type="scientific">Didymodactylos carnosus</name>
    <dbReference type="NCBI Taxonomy" id="1234261"/>
    <lineage>
        <taxon>Eukaryota</taxon>
        <taxon>Metazoa</taxon>
        <taxon>Spiralia</taxon>
        <taxon>Gnathifera</taxon>
        <taxon>Rotifera</taxon>
        <taxon>Eurotatoria</taxon>
        <taxon>Bdelloidea</taxon>
        <taxon>Philodinida</taxon>
        <taxon>Philodinidae</taxon>
        <taxon>Didymodactylos</taxon>
    </lineage>
</organism>
<dbReference type="Gene3D" id="3.40.50.300">
    <property type="entry name" value="P-loop containing nucleotide triphosphate hydrolases"/>
    <property type="match status" value="1"/>
</dbReference>
<comment type="similarity">
    <text evidence="1">Belongs to the TRAFAC class dynamin-like GTPase superfamily. IRG family.</text>
</comment>
<dbReference type="Pfam" id="PF05049">
    <property type="entry name" value="IIGP"/>
    <property type="match status" value="1"/>
</dbReference>
<dbReference type="GO" id="GO:0005525">
    <property type="term" value="F:GTP binding"/>
    <property type="evidence" value="ECO:0007669"/>
    <property type="project" value="InterPro"/>
</dbReference>
<feature type="transmembrane region" description="Helical" evidence="2">
    <location>
        <begin position="36"/>
        <end position="61"/>
    </location>
</feature>
<evidence type="ECO:0000313" key="5">
    <source>
        <dbReference type="Proteomes" id="UP000681722"/>
    </source>
</evidence>
<name>A0A8S2WTA7_9BILA</name>
<dbReference type="PANTHER" id="PTHR14143:SF1">
    <property type="entry name" value="IRG-TYPE G DOMAIN-CONTAINING PROTEIN"/>
    <property type="match status" value="1"/>
</dbReference>
<evidence type="ECO:0000259" key="3">
    <source>
        <dbReference type="PROSITE" id="PS51716"/>
    </source>
</evidence>
<dbReference type="SUPFAM" id="SSF52540">
    <property type="entry name" value="P-loop containing nucleoside triphosphate hydrolases"/>
    <property type="match status" value="1"/>
</dbReference>
<dbReference type="InterPro" id="IPR027417">
    <property type="entry name" value="P-loop_NTPase"/>
</dbReference>
<gene>
    <name evidence="4" type="ORF">SRO942_LOCUS42638</name>
</gene>
<dbReference type="InterPro" id="IPR007743">
    <property type="entry name" value="Immunity-related_GTPase-like"/>
</dbReference>
<dbReference type="InterPro" id="IPR030385">
    <property type="entry name" value="G_IRG_dom"/>
</dbReference>
<evidence type="ECO:0000256" key="1">
    <source>
        <dbReference type="ARBA" id="ARBA00005429"/>
    </source>
</evidence>
<feature type="non-terminal residue" evidence="4">
    <location>
        <position position="1"/>
    </location>
</feature>
<sequence>MGAALEKARVVAQIVGVTATSAVTRAASAVTTAAQAATTAATVVATSSVIGTVMVGGVVIFKSASALFDLLQTYFSKPPQYPPTAPHYEKIDSLPPYCSLGPEPMTQDKLILLARERLDMDVMKQYNFGVCGQSGTGKSTFINCMRNLKDIMPSPNFKYRADAAAPVGRGPLEVTNEIRRYIWPNNASPYIAFWDLPGGGTSRHPSSTYYNDKVLYAFDCILLLTTARFT</sequence>
<keyword evidence="2" id="KW-0472">Membrane</keyword>
<dbReference type="GO" id="GO:0016020">
    <property type="term" value="C:membrane"/>
    <property type="evidence" value="ECO:0007669"/>
    <property type="project" value="InterPro"/>
</dbReference>
<keyword evidence="2" id="KW-1133">Transmembrane helix</keyword>
<dbReference type="Proteomes" id="UP000681722">
    <property type="component" value="Unassembled WGS sequence"/>
</dbReference>